<dbReference type="AlphaFoldDB" id="X0XVW2"/>
<feature type="domain" description="Abortive phage infection protein C-terminal" evidence="1">
    <location>
        <begin position="48"/>
        <end position="130"/>
    </location>
</feature>
<dbReference type="InterPro" id="IPR018891">
    <property type="entry name" value="AIPR_C"/>
</dbReference>
<gene>
    <name evidence="2" type="ORF">S01H1_67770</name>
</gene>
<evidence type="ECO:0000313" key="2">
    <source>
        <dbReference type="EMBL" id="GAG40728.1"/>
    </source>
</evidence>
<proteinExistence type="predicted"/>
<comment type="caution">
    <text evidence="2">The sequence shown here is derived from an EMBL/GenBank/DDBJ whole genome shotgun (WGS) entry which is preliminary data.</text>
</comment>
<feature type="non-terminal residue" evidence="2">
    <location>
        <position position="145"/>
    </location>
</feature>
<dbReference type="EMBL" id="BARS01044904">
    <property type="protein sequence ID" value="GAG40728.1"/>
    <property type="molecule type" value="Genomic_DNA"/>
</dbReference>
<accession>X0XVW2</accession>
<evidence type="ECO:0000259" key="1">
    <source>
        <dbReference type="Pfam" id="PF10592"/>
    </source>
</evidence>
<organism evidence="2">
    <name type="scientific">marine sediment metagenome</name>
    <dbReference type="NCBI Taxonomy" id="412755"/>
    <lineage>
        <taxon>unclassified sequences</taxon>
        <taxon>metagenomes</taxon>
        <taxon>ecological metagenomes</taxon>
    </lineage>
</organism>
<name>X0XVW2_9ZZZZ</name>
<reference evidence="2" key="1">
    <citation type="journal article" date="2014" name="Front. Microbiol.">
        <title>High frequency of phylogenetically diverse reductive dehalogenase-homologous genes in deep subseafloor sedimentary metagenomes.</title>
        <authorList>
            <person name="Kawai M."/>
            <person name="Futagami T."/>
            <person name="Toyoda A."/>
            <person name="Takaki Y."/>
            <person name="Nishi S."/>
            <person name="Hori S."/>
            <person name="Arai W."/>
            <person name="Tsubouchi T."/>
            <person name="Morono Y."/>
            <person name="Uchiyama I."/>
            <person name="Ito T."/>
            <person name="Fujiyama A."/>
            <person name="Inagaki F."/>
            <person name="Takami H."/>
        </authorList>
    </citation>
    <scope>NUCLEOTIDE SEQUENCE</scope>
    <source>
        <strain evidence="2">Expedition CK06-06</strain>
    </source>
</reference>
<dbReference type="Pfam" id="PF10592">
    <property type="entry name" value="AIPR"/>
    <property type="match status" value="1"/>
</dbReference>
<protein>
    <recommendedName>
        <fullName evidence="1">Abortive phage infection protein C-terminal domain-containing protein</fullName>
    </recommendedName>
</protein>
<sequence length="145" mass="16670">MELVGLKKCTDWFRVVDFKSLTDPTGLVARKEVVVSLDQYPYDFGLGPNPREPRFNNRVSKRIAQTLEAGEERPNFHLLNRGITVVAKDIRYDNKNQRVRITLGETDEEERYFGILDGGNTNARINQWREALPEDEAGPLLTNTY</sequence>